<keyword evidence="2" id="KW-1185">Reference proteome</keyword>
<gene>
    <name evidence="1" type="ordered locus">HCH_03492</name>
</gene>
<accession>Q2SGI6</accession>
<proteinExistence type="predicted"/>
<dbReference type="KEGG" id="hch:HCH_03492"/>
<dbReference type="HOGENOM" id="CLU_3389706_0_0_6"/>
<evidence type="ECO:0000313" key="1">
    <source>
        <dbReference type="EMBL" id="ABC30238.1"/>
    </source>
</evidence>
<dbReference type="AlphaFoldDB" id="Q2SGI6"/>
<dbReference type="Proteomes" id="UP000000238">
    <property type="component" value="Chromosome"/>
</dbReference>
<protein>
    <submittedName>
        <fullName evidence="1">Uncharacterized protein</fullName>
    </submittedName>
</protein>
<dbReference type="STRING" id="349521.HCH_03492"/>
<name>Q2SGI6_HAHCH</name>
<dbReference type="EMBL" id="CP000155">
    <property type="protein sequence ID" value="ABC30238.1"/>
    <property type="molecule type" value="Genomic_DNA"/>
</dbReference>
<organism evidence="1 2">
    <name type="scientific">Hahella chejuensis (strain KCTC 2396)</name>
    <dbReference type="NCBI Taxonomy" id="349521"/>
    <lineage>
        <taxon>Bacteria</taxon>
        <taxon>Pseudomonadati</taxon>
        <taxon>Pseudomonadota</taxon>
        <taxon>Gammaproteobacteria</taxon>
        <taxon>Oceanospirillales</taxon>
        <taxon>Hahellaceae</taxon>
        <taxon>Hahella</taxon>
    </lineage>
</organism>
<reference evidence="1 2" key="1">
    <citation type="journal article" date="2005" name="Nucleic Acids Res.">
        <title>Genomic blueprint of Hahella chejuensis, a marine microbe producing an algicidal agent.</title>
        <authorList>
            <person name="Jeong H."/>
            <person name="Yim J.H."/>
            <person name="Lee C."/>
            <person name="Choi S.-H."/>
            <person name="Park Y.K."/>
            <person name="Yoon S.H."/>
            <person name="Hur C.-G."/>
            <person name="Kang H.-Y."/>
            <person name="Kim D."/>
            <person name="Lee H.H."/>
            <person name="Park K.H."/>
            <person name="Park S.-H."/>
            <person name="Park H.-S."/>
            <person name="Lee H.K."/>
            <person name="Oh T.K."/>
            <person name="Kim J.F."/>
        </authorList>
    </citation>
    <scope>NUCLEOTIDE SEQUENCE [LARGE SCALE GENOMIC DNA]</scope>
    <source>
        <strain evidence="1 2">KCTC 2396</strain>
    </source>
</reference>
<evidence type="ECO:0000313" key="2">
    <source>
        <dbReference type="Proteomes" id="UP000000238"/>
    </source>
</evidence>
<sequence length="32" mass="3527">MFYADGAGHSNISSASERDGDCMLFPLVLYCR</sequence>